<dbReference type="Proteomes" id="UP000790347">
    <property type="component" value="Unassembled WGS sequence"/>
</dbReference>
<evidence type="ECO:0000313" key="2">
    <source>
        <dbReference type="EMBL" id="KAH9497497.1"/>
    </source>
</evidence>
<sequence length="61" mass="6509">MDGKEIHHSVSSPNPSSVPCDGDESILLLRFIWQTTASFVAVVANRVCNSSTTATEAATCR</sequence>
<reference evidence="2" key="1">
    <citation type="submission" date="2013-05" db="EMBL/GenBank/DDBJ databases">
        <authorList>
            <person name="Yim A.K.Y."/>
            <person name="Chan T.F."/>
            <person name="Ji K.M."/>
            <person name="Liu X.Y."/>
            <person name="Zhou J.W."/>
            <person name="Li R.Q."/>
            <person name="Yang K.Y."/>
            <person name="Li J."/>
            <person name="Li M."/>
            <person name="Law P.T.W."/>
            <person name="Wu Y.L."/>
            <person name="Cai Z.L."/>
            <person name="Qin H."/>
            <person name="Bao Y."/>
            <person name="Leung R.K.K."/>
            <person name="Ng P.K.S."/>
            <person name="Zou J."/>
            <person name="Zhong X.J."/>
            <person name="Ran P.X."/>
            <person name="Zhong N.S."/>
            <person name="Liu Z.G."/>
            <person name="Tsui S.K.W."/>
        </authorList>
    </citation>
    <scope>NUCLEOTIDE SEQUENCE</scope>
    <source>
        <strain evidence="2">Derf</strain>
        <tissue evidence="2">Whole organism</tissue>
    </source>
</reference>
<gene>
    <name evidence="2" type="ORF">DERF_013485</name>
</gene>
<evidence type="ECO:0000313" key="3">
    <source>
        <dbReference type="Proteomes" id="UP000790347"/>
    </source>
</evidence>
<feature type="compositionally biased region" description="Low complexity" evidence="1">
    <location>
        <begin position="9"/>
        <end position="19"/>
    </location>
</feature>
<feature type="region of interest" description="Disordered" evidence="1">
    <location>
        <begin position="1"/>
        <end position="20"/>
    </location>
</feature>
<evidence type="ECO:0000256" key="1">
    <source>
        <dbReference type="SAM" id="MobiDB-lite"/>
    </source>
</evidence>
<keyword evidence="3" id="KW-1185">Reference proteome</keyword>
<name>A0A922HMJ9_DERFA</name>
<comment type="caution">
    <text evidence="2">The sequence shown here is derived from an EMBL/GenBank/DDBJ whole genome shotgun (WGS) entry which is preliminary data.</text>
</comment>
<dbReference type="EMBL" id="ASGP02000007">
    <property type="protein sequence ID" value="KAH9497497.1"/>
    <property type="molecule type" value="Genomic_DNA"/>
</dbReference>
<accession>A0A922HMJ9</accession>
<dbReference type="AlphaFoldDB" id="A0A922HMJ9"/>
<proteinExistence type="predicted"/>
<protein>
    <submittedName>
        <fullName evidence="2">Uncharacterized protein</fullName>
    </submittedName>
</protein>
<organism evidence="2 3">
    <name type="scientific">Dermatophagoides farinae</name>
    <name type="common">American house dust mite</name>
    <dbReference type="NCBI Taxonomy" id="6954"/>
    <lineage>
        <taxon>Eukaryota</taxon>
        <taxon>Metazoa</taxon>
        <taxon>Ecdysozoa</taxon>
        <taxon>Arthropoda</taxon>
        <taxon>Chelicerata</taxon>
        <taxon>Arachnida</taxon>
        <taxon>Acari</taxon>
        <taxon>Acariformes</taxon>
        <taxon>Sarcoptiformes</taxon>
        <taxon>Astigmata</taxon>
        <taxon>Psoroptidia</taxon>
        <taxon>Analgoidea</taxon>
        <taxon>Pyroglyphidae</taxon>
        <taxon>Dermatophagoidinae</taxon>
        <taxon>Dermatophagoides</taxon>
    </lineage>
</organism>
<reference evidence="2" key="2">
    <citation type="journal article" date="2022" name="Res Sq">
        <title>Comparative Genomics Reveals Insights into the Divergent Evolution of Astigmatic Mites and Household Pest Adaptations.</title>
        <authorList>
            <person name="Xiong Q."/>
            <person name="Wan A.T.-Y."/>
            <person name="Liu X.-Y."/>
            <person name="Fung C.S.-H."/>
            <person name="Xiao X."/>
            <person name="Malainual N."/>
            <person name="Hou J."/>
            <person name="Wang L."/>
            <person name="Wang M."/>
            <person name="Yang K."/>
            <person name="Cui Y."/>
            <person name="Leung E."/>
            <person name="Nong W."/>
            <person name="Shin S.-K."/>
            <person name="Au S."/>
            <person name="Jeong K.Y."/>
            <person name="Chew F.T."/>
            <person name="Hui J."/>
            <person name="Leung T.F."/>
            <person name="Tungtrongchitr A."/>
            <person name="Zhong N."/>
            <person name="Liu Z."/>
            <person name="Tsui S."/>
        </authorList>
    </citation>
    <scope>NUCLEOTIDE SEQUENCE</scope>
    <source>
        <strain evidence="2">Derf</strain>
        <tissue evidence="2">Whole organism</tissue>
    </source>
</reference>